<dbReference type="AlphaFoldDB" id="A0A0M3JVB0"/>
<keyword evidence="3" id="KW-1185">Reference proteome</keyword>
<evidence type="ECO:0000313" key="3">
    <source>
        <dbReference type="Proteomes" id="UP000267096"/>
    </source>
</evidence>
<feature type="compositionally biased region" description="Basic and acidic residues" evidence="1">
    <location>
        <begin position="144"/>
        <end position="156"/>
    </location>
</feature>
<accession>A0A0M3JVB0</accession>
<feature type="compositionally biased region" description="Basic and acidic residues" evidence="1">
    <location>
        <begin position="45"/>
        <end position="87"/>
    </location>
</feature>
<name>A0A0M3JVB0_ANISI</name>
<gene>
    <name evidence="2" type="ORF">ASIM_LOCUS11624</name>
</gene>
<organism evidence="4">
    <name type="scientific">Anisakis simplex</name>
    <name type="common">Herring worm</name>
    <dbReference type="NCBI Taxonomy" id="6269"/>
    <lineage>
        <taxon>Eukaryota</taxon>
        <taxon>Metazoa</taxon>
        <taxon>Ecdysozoa</taxon>
        <taxon>Nematoda</taxon>
        <taxon>Chromadorea</taxon>
        <taxon>Rhabditida</taxon>
        <taxon>Spirurina</taxon>
        <taxon>Ascaridomorpha</taxon>
        <taxon>Ascaridoidea</taxon>
        <taxon>Anisakidae</taxon>
        <taxon>Anisakis</taxon>
        <taxon>Anisakis simplex complex</taxon>
    </lineage>
</organism>
<proteinExistence type="predicted"/>
<protein>
    <submittedName>
        <fullName evidence="4">Midasin</fullName>
    </submittedName>
</protein>
<evidence type="ECO:0000313" key="4">
    <source>
        <dbReference type="WBParaSite" id="ASIM_0001215801-mRNA-1"/>
    </source>
</evidence>
<dbReference type="OrthoDB" id="10575783at2759"/>
<feature type="compositionally biased region" description="Polar residues" evidence="1">
    <location>
        <begin position="130"/>
        <end position="143"/>
    </location>
</feature>
<dbReference type="WBParaSite" id="ASIM_0001215801-mRNA-1">
    <property type="protein sequence ID" value="ASIM_0001215801-mRNA-1"/>
    <property type="gene ID" value="ASIM_0001215801"/>
</dbReference>
<reference evidence="2 3" key="2">
    <citation type="submission" date="2018-11" db="EMBL/GenBank/DDBJ databases">
        <authorList>
            <consortium name="Pathogen Informatics"/>
        </authorList>
    </citation>
    <scope>NUCLEOTIDE SEQUENCE [LARGE SCALE GENOMIC DNA]</scope>
</reference>
<feature type="compositionally biased region" description="Basic residues" evidence="1">
    <location>
        <begin position="179"/>
        <end position="189"/>
    </location>
</feature>
<feature type="region of interest" description="Disordered" evidence="1">
    <location>
        <begin position="1"/>
        <end position="190"/>
    </location>
</feature>
<sequence length="243" mass="26300">MEGDLEESNPKTNDSSSEEQAVEKAKEEDVEVTESTENSNEEEDTKASTRDEKPVEEKEVIVSDAKEANVDEVEEIAKPDSDERTSEAEGNVESEAAVDEQPLGWDAGAEQVKEMGWGELPPESKEAQAATDNGAASWTNSGEHSAEKPTEQETKPETNVTVATTAPSANTNPAPSRGKGGRRANARKPKYTDVTDQLGFSEDFCDDFLKNCGGTAKQSFFCVDLLSLQQCSSQSSSYGRQFS</sequence>
<feature type="compositionally biased region" description="Acidic residues" evidence="1">
    <location>
        <begin position="28"/>
        <end position="44"/>
    </location>
</feature>
<evidence type="ECO:0000313" key="2">
    <source>
        <dbReference type="EMBL" id="VDK45471.1"/>
    </source>
</evidence>
<evidence type="ECO:0000256" key="1">
    <source>
        <dbReference type="SAM" id="MobiDB-lite"/>
    </source>
</evidence>
<feature type="compositionally biased region" description="Low complexity" evidence="1">
    <location>
        <begin position="157"/>
        <end position="177"/>
    </location>
</feature>
<reference evidence="4" key="1">
    <citation type="submission" date="2017-02" db="UniProtKB">
        <authorList>
            <consortium name="WormBaseParasite"/>
        </authorList>
    </citation>
    <scope>IDENTIFICATION</scope>
</reference>
<dbReference type="Proteomes" id="UP000267096">
    <property type="component" value="Unassembled WGS sequence"/>
</dbReference>
<dbReference type="EMBL" id="UYRR01031088">
    <property type="protein sequence ID" value="VDK45471.1"/>
    <property type="molecule type" value="Genomic_DNA"/>
</dbReference>